<dbReference type="EC" id="3.4.19.12" evidence="1"/>
<dbReference type="GO" id="GO:0004843">
    <property type="term" value="F:cysteine-type deubiquitinase activity"/>
    <property type="evidence" value="ECO:0007669"/>
    <property type="project" value="UniProtKB-EC"/>
</dbReference>
<gene>
    <name evidence="1" type="ORF">AB3G37_20710</name>
</gene>
<proteinExistence type="predicted"/>
<dbReference type="RefSeq" id="WP_369788953.1">
    <property type="nucleotide sequence ID" value="NZ_CP165628.1"/>
</dbReference>
<reference evidence="1" key="1">
    <citation type="submission" date="2024-07" db="EMBL/GenBank/DDBJ databases">
        <authorList>
            <person name="Biller S.J."/>
        </authorList>
    </citation>
    <scope>NUCLEOTIDE SEQUENCE</scope>
    <source>
        <strain evidence="1">WC2420</strain>
    </source>
</reference>
<evidence type="ECO:0000313" key="1">
    <source>
        <dbReference type="EMBL" id="XDU71903.1"/>
    </source>
</evidence>
<accession>A0AB39VQW3</accession>
<sequence>MSDHGVISNASTVSTLSQNAQLSRHNSTTAHFIDARSSPLQPQSLFGSATGSNTLQSRVLGGTSFTIGEGRSEAITHREKTVGNIRTPGYWHRDMADITIRALADALNIQILFQEPFGYCKIGDINAPKVIIKRFSTANYEHYSLVQSDNRSFSSFDGDGFFRVVSQALHGGDKCASQYRNLAADHVNEHWEDYADSVGNCSWGLKPLEDLPGKLAVLDRLFPEIKEKILSNMQTILISELYNMRKSEAESSLTPEQKKRVGEIIQHFMVFENKERTESLIRLINNNETIIQDAIVNNYRLNEMSNQLVKNQNILQLKVNDFMRCENIIGPESLLLSLFNEDVVHLAIRKGMTALQLNGALQDAQLALMMDLYALIGIKSHDLTNAINEIQLQVHDADSTEVIAPALISKIKNTYTYFFETIRLYLPEELIEHSMRENTEAQQMDDYHPDNYDYQTPLAELINRGDAIEREVIANRLLRLLEMRFLMRQPLLNLLESTANNSPLLQERSIISKDEQKVFSAGYHAYENIIKVLNDNRRERLEILLSGIEVVY</sequence>
<dbReference type="AlphaFoldDB" id="A0AB39VQW3"/>
<dbReference type="CDD" id="cd22744">
    <property type="entry name" value="OTU"/>
    <property type="match status" value="1"/>
</dbReference>
<name>A0AB39VQW3_9GAMM</name>
<keyword evidence="1" id="KW-0378">Hydrolase</keyword>
<protein>
    <submittedName>
        <fullName evidence="1">OTU domain-containing protein</fullName>
        <ecNumber evidence="1">3.4.19.12</ecNumber>
    </submittedName>
</protein>
<organism evidence="1">
    <name type="scientific">Rouxiella sp. WC2420</name>
    <dbReference type="NCBI Taxonomy" id="3234145"/>
    <lineage>
        <taxon>Bacteria</taxon>
        <taxon>Pseudomonadati</taxon>
        <taxon>Pseudomonadota</taxon>
        <taxon>Gammaproteobacteria</taxon>
        <taxon>Enterobacterales</taxon>
        <taxon>Yersiniaceae</taxon>
        <taxon>Rouxiella</taxon>
    </lineage>
</organism>
<dbReference type="EMBL" id="CP165628">
    <property type="protein sequence ID" value="XDU71903.1"/>
    <property type="molecule type" value="Genomic_DNA"/>
</dbReference>